<evidence type="ECO:0000256" key="2">
    <source>
        <dbReference type="SAM" id="SignalP"/>
    </source>
</evidence>
<dbReference type="InterPro" id="IPR016024">
    <property type="entry name" value="ARM-type_fold"/>
</dbReference>
<keyword evidence="4" id="KW-1185">Reference proteome</keyword>
<dbReference type="EMBL" id="CAXIEN010000281">
    <property type="protein sequence ID" value="CAL1291320.1"/>
    <property type="molecule type" value="Genomic_DNA"/>
</dbReference>
<dbReference type="PANTHER" id="PTHR47652:SF3">
    <property type="entry name" value="MITOCHONDRIAL IMPORT INNER MEMBRANE TRANSLOCASE SUBUNIT TIM44"/>
    <property type="match status" value="1"/>
</dbReference>
<organism evidence="3 4">
    <name type="scientific">Larinioides sclopetarius</name>
    <dbReference type="NCBI Taxonomy" id="280406"/>
    <lineage>
        <taxon>Eukaryota</taxon>
        <taxon>Metazoa</taxon>
        <taxon>Ecdysozoa</taxon>
        <taxon>Arthropoda</taxon>
        <taxon>Chelicerata</taxon>
        <taxon>Arachnida</taxon>
        <taxon>Araneae</taxon>
        <taxon>Araneomorphae</taxon>
        <taxon>Entelegynae</taxon>
        <taxon>Araneoidea</taxon>
        <taxon>Araneidae</taxon>
        <taxon>Larinioides</taxon>
    </lineage>
</organism>
<dbReference type="Gene3D" id="1.20.120.20">
    <property type="entry name" value="Apolipoprotein"/>
    <property type="match status" value="2"/>
</dbReference>
<evidence type="ECO:0000313" key="3">
    <source>
        <dbReference type="EMBL" id="CAL1291320.1"/>
    </source>
</evidence>
<feature type="chain" id="PRO_5043808041" description="Laminin subunit alpha-2" evidence="2">
    <location>
        <begin position="18"/>
        <end position="654"/>
    </location>
</feature>
<proteinExistence type="predicted"/>
<gene>
    <name evidence="3" type="ORF">LARSCL_LOCUS17023</name>
</gene>
<sequence length="654" mass="75875">MKYLAVFLLVGLGFASAYTSDFDDGLSIDRFENFEENSLQAGGWISEQMRQTLEKMVEGFQKALEEGKTVSEKAFRKAEEIYHKLLDWGIDVGEKVKEALERIGKDFEENRPDNEESPMQAGGWISEQMRQTLEKMVEGFERALEEGKTISERAFRKAEEIYHKLLNWGIDVGEKVKEALERIGKDFEDNTQRGPVINKLKEAFERIVNKMKERADGGSGISGNLMKKAQDIYDKLKNLNVDFSGKFKSIFEDLRSKFGRNSVQHGIILDKLRETFERVVNRIKERFDNGGELDGGLMKRAEDLYEMLKNFRIEISDKIRSIFEDMRNKMGGNSVQRGPVADRLKEAFEKAVNKMKEAFDSGKGVNGDLMKKADDIYEKLKNLKVEISDEVRTIFEDLKSKMGRSEQRGPIIDRMKEAFENVVNKIKEAFDNGKGVNGDLMKKAEDIFEKLKNMKVEISDKIKSIFEDLRSKMGRNGPTSQDASISNIFDLFRRLKQLIKEKLDAETLKEKVELLFGRGSEIAEQIINMLRTRGDKAKQKILDWIDRILPDKEERSISDVYNKLKEFFKDLQLDLKERFTRFGEWVKERYEEGLERGKTRAENIKRIAKEFIEDTKVIGKDMAEEARDFFRQYKQDLGNLYDEVVEKVRQIVKS</sequence>
<evidence type="ECO:0008006" key="5">
    <source>
        <dbReference type="Google" id="ProtNLM"/>
    </source>
</evidence>
<feature type="signal peptide" evidence="2">
    <location>
        <begin position="1"/>
        <end position="17"/>
    </location>
</feature>
<feature type="coiled-coil region" evidence="1">
    <location>
        <begin position="341"/>
        <end position="461"/>
    </location>
</feature>
<protein>
    <recommendedName>
        <fullName evidence="5">Laminin subunit alpha-2</fullName>
    </recommendedName>
</protein>
<evidence type="ECO:0000313" key="4">
    <source>
        <dbReference type="Proteomes" id="UP001497382"/>
    </source>
</evidence>
<dbReference type="Proteomes" id="UP001497382">
    <property type="component" value="Unassembled WGS sequence"/>
</dbReference>
<dbReference type="PANTHER" id="PTHR47652">
    <property type="entry name" value="MITOCHONDRIAL IMPORT INNER MEMBRANE TRANSLOCASE SUBUNIT TIM44"/>
    <property type="match status" value="1"/>
</dbReference>
<comment type="caution">
    <text evidence="3">The sequence shown here is derived from an EMBL/GenBank/DDBJ whole genome shotgun (WGS) entry which is preliminary data.</text>
</comment>
<accession>A0AAV2B5Z4</accession>
<keyword evidence="1" id="KW-0175">Coiled coil</keyword>
<keyword evidence="2" id="KW-0732">Signal</keyword>
<dbReference type="SUPFAM" id="SSF48371">
    <property type="entry name" value="ARM repeat"/>
    <property type="match status" value="1"/>
</dbReference>
<reference evidence="3 4" key="1">
    <citation type="submission" date="2024-04" db="EMBL/GenBank/DDBJ databases">
        <authorList>
            <person name="Rising A."/>
            <person name="Reimegard J."/>
            <person name="Sonavane S."/>
            <person name="Akerstrom W."/>
            <person name="Nylinder S."/>
            <person name="Hedman E."/>
            <person name="Kallberg Y."/>
        </authorList>
    </citation>
    <scope>NUCLEOTIDE SEQUENCE [LARGE SCALE GENOMIC DNA]</scope>
</reference>
<dbReference type="AlphaFoldDB" id="A0AAV2B5Z4"/>
<name>A0AAV2B5Z4_9ARAC</name>
<evidence type="ECO:0000256" key="1">
    <source>
        <dbReference type="SAM" id="Coils"/>
    </source>
</evidence>